<feature type="compositionally biased region" description="Acidic residues" evidence="1">
    <location>
        <begin position="17"/>
        <end position="45"/>
    </location>
</feature>
<name>A0A833SE04_PHYIN</name>
<gene>
    <name evidence="2" type="ORF">GN244_ATG19847</name>
</gene>
<sequence>MATKILLAQMVSNYVESEQEEDEENTTSAESLEDAMDDCGDEEELAITGRRKSSESRIHRRSRVSTRSDDNQAGVDDEGAFKRATPFVHYVECQFDYLKHIAATYLQL</sequence>
<evidence type="ECO:0000313" key="3">
    <source>
        <dbReference type="Proteomes" id="UP000602510"/>
    </source>
</evidence>
<protein>
    <submittedName>
        <fullName evidence="2">Uncharacterized protein</fullName>
    </submittedName>
</protein>
<dbReference type="EMBL" id="WSZM01001044">
    <property type="protein sequence ID" value="KAF4028479.1"/>
    <property type="molecule type" value="Genomic_DNA"/>
</dbReference>
<comment type="caution">
    <text evidence="2">The sequence shown here is derived from an EMBL/GenBank/DDBJ whole genome shotgun (WGS) entry which is preliminary data.</text>
</comment>
<organism evidence="2 3">
    <name type="scientific">Phytophthora infestans</name>
    <name type="common">Potato late blight agent</name>
    <name type="synonym">Botrytis infestans</name>
    <dbReference type="NCBI Taxonomy" id="4787"/>
    <lineage>
        <taxon>Eukaryota</taxon>
        <taxon>Sar</taxon>
        <taxon>Stramenopiles</taxon>
        <taxon>Oomycota</taxon>
        <taxon>Peronosporomycetes</taxon>
        <taxon>Peronosporales</taxon>
        <taxon>Peronosporaceae</taxon>
        <taxon>Phytophthora</taxon>
    </lineage>
</organism>
<evidence type="ECO:0000256" key="1">
    <source>
        <dbReference type="SAM" id="MobiDB-lite"/>
    </source>
</evidence>
<evidence type="ECO:0000313" key="2">
    <source>
        <dbReference type="EMBL" id="KAF4028479.1"/>
    </source>
</evidence>
<feature type="region of interest" description="Disordered" evidence="1">
    <location>
        <begin position="14"/>
        <end position="78"/>
    </location>
</feature>
<keyword evidence="3" id="KW-1185">Reference proteome</keyword>
<dbReference type="Proteomes" id="UP000602510">
    <property type="component" value="Unassembled WGS sequence"/>
</dbReference>
<dbReference type="AlphaFoldDB" id="A0A833SE04"/>
<reference evidence="2" key="1">
    <citation type="submission" date="2020-04" db="EMBL/GenBank/DDBJ databases">
        <title>Hybrid Assembly of Korean Phytophthora infestans isolates.</title>
        <authorList>
            <person name="Prokchorchik M."/>
            <person name="Lee Y."/>
            <person name="Seo J."/>
            <person name="Cho J.-H."/>
            <person name="Park Y.-E."/>
            <person name="Jang D.-C."/>
            <person name="Im J.-S."/>
            <person name="Choi J.-G."/>
            <person name="Park H.-J."/>
            <person name="Lee G.-B."/>
            <person name="Lee Y.-G."/>
            <person name="Hong S.-Y."/>
            <person name="Cho K."/>
            <person name="Sohn K.H."/>
        </authorList>
    </citation>
    <scope>NUCLEOTIDE SEQUENCE</scope>
    <source>
        <strain evidence="2">KR_1_A1</strain>
    </source>
</reference>
<proteinExistence type="predicted"/>
<accession>A0A833SE04</accession>